<accession>A0AAV1V1Z3</accession>
<dbReference type="EMBL" id="CAKLBY020000259">
    <property type="protein sequence ID" value="CAK7940646.1"/>
    <property type="molecule type" value="Genomic_DNA"/>
</dbReference>
<proteinExistence type="predicted"/>
<dbReference type="EMBL" id="CAKLBY020000190">
    <property type="protein sequence ID" value="CAK7932707.1"/>
    <property type="molecule type" value="Genomic_DNA"/>
</dbReference>
<feature type="region of interest" description="Disordered" evidence="1">
    <location>
        <begin position="1"/>
        <end position="28"/>
    </location>
</feature>
<dbReference type="AlphaFoldDB" id="A0AAV1V1Z3"/>
<sequence length="54" mass="6096">MPRRIIYNSPASSRSVPTQSKHKSVKKRRVPWGRIDAETGIETVPCSSESRAKE</sequence>
<evidence type="ECO:0000313" key="2">
    <source>
        <dbReference type="EMBL" id="CAK7932707.1"/>
    </source>
</evidence>
<name>A0AAV1V1Z3_9STRA</name>
<evidence type="ECO:0000313" key="3">
    <source>
        <dbReference type="EMBL" id="CAK7940646.1"/>
    </source>
</evidence>
<gene>
    <name evidence="2" type="ORF">PM001_LOCUS17857</name>
    <name evidence="3" type="ORF">PM001_LOCUS25796</name>
</gene>
<comment type="caution">
    <text evidence="3">The sequence shown here is derived from an EMBL/GenBank/DDBJ whole genome shotgun (WGS) entry which is preliminary data.</text>
</comment>
<feature type="compositionally biased region" description="Polar residues" evidence="1">
    <location>
        <begin position="9"/>
        <end position="19"/>
    </location>
</feature>
<organism evidence="3 4">
    <name type="scientific">Peronospora matthiolae</name>
    <dbReference type="NCBI Taxonomy" id="2874970"/>
    <lineage>
        <taxon>Eukaryota</taxon>
        <taxon>Sar</taxon>
        <taxon>Stramenopiles</taxon>
        <taxon>Oomycota</taxon>
        <taxon>Peronosporomycetes</taxon>
        <taxon>Peronosporales</taxon>
        <taxon>Peronosporaceae</taxon>
        <taxon>Peronospora</taxon>
    </lineage>
</organism>
<evidence type="ECO:0000256" key="1">
    <source>
        <dbReference type="SAM" id="MobiDB-lite"/>
    </source>
</evidence>
<reference evidence="3" key="1">
    <citation type="submission" date="2024-01" db="EMBL/GenBank/DDBJ databases">
        <authorList>
            <person name="Webb A."/>
        </authorList>
    </citation>
    <scope>NUCLEOTIDE SEQUENCE</scope>
    <source>
        <strain evidence="3">Pm1</strain>
    </source>
</reference>
<dbReference type="Proteomes" id="UP001162060">
    <property type="component" value="Unassembled WGS sequence"/>
</dbReference>
<protein>
    <submittedName>
        <fullName evidence="3">Uncharacterized protein</fullName>
    </submittedName>
</protein>
<evidence type="ECO:0000313" key="4">
    <source>
        <dbReference type="Proteomes" id="UP001162060"/>
    </source>
</evidence>